<protein>
    <submittedName>
        <fullName evidence="3">SMP-30/gluconolactonase/LRE family protein</fullName>
        <ecNumber evidence="3">3.1.1.99</ecNumber>
    </submittedName>
</protein>
<dbReference type="RefSeq" id="WP_311668783.1">
    <property type="nucleotide sequence ID" value="NZ_JAVREO010000012.1"/>
</dbReference>
<reference evidence="4" key="1">
    <citation type="submission" date="2023-07" db="EMBL/GenBank/DDBJ databases">
        <title>30 novel species of actinomycetes from the DSMZ collection.</title>
        <authorList>
            <person name="Nouioui I."/>
        </authorList>
    </citation>
    <scope>NUCLEOTIDE SEQUENCE [LARGE SCALE GENOMIC DNA]</scope>
    <source>
        <strain evidence="4">DSM 44915</strain>
    </source>
</reference>
<dbReference type="InterPro" id="IPR011042">
    <property type="entry name" value="6-blade_b-propeller_TolB-like"/>
</dbReference>
<comment type="similarity">
    <text evidence="1">Belongs to the SMP-30/CGR1 family.</text>
</comment>
<keyword evidence="3" id="KW-0378">Hydrolase</keyword>
<dbReference type="Pfam" id="PF08450">
    <property type="entry name" value="SGL"/>
    <property type="match status" value="1"/>
</dbReference>
<gene>
    <name evidence="3" type="ORF">RM844_20630</name>
</gene>
<dbReference type="PANTHER" id="PTHR10907:SF47">
    <property type="entry name" value="REGUCALCIN"/>
    <property type="match status" value="1"/>
</dbReference>
<proteinExistence type="inferred from homology"/>
<sequence>MTAYQPPDVGPFRPITTERLRLGEGPRLLPDGTVVLVDILTGRLLRLPTTPGAEPTTLARLSDPLGAVAPLPFADGRTGWLAATGLAFAVLDPDGRVVRSTPVPPRPGGAQRMNDAACDRAGQMWAGTMAYDATPGSGALHLLDTEGTVTTVLDGLTIPNGPALSPDGRTLYLADSAAGTVDAFTVTPGTVQLADRRPLFHVDPAVGSPDGMTVDSQGCLWSAIWGAGQIRKYAPDGTLLGIVEVPAAQPSSVCLTGRALVVTTASLGLANPGPYDGAVLSAPCSASAPPAAPASPALAGPPA</sequence>
<dbReference type="EC" id="3.1.1.99" evidence="3"/>
<dbReference type="GO" id="GO:0016787">
    <property type="term" value="F:hydrolase activity"/>
    <property type="evidence" value="ECO:0007669"/>
    <property type="project" value="UniProtKB-KW"/>
</dbReference>
<organism evidence="3 4">
    <name type="scientific">Streptomyces chisholmiae</name>
    <dbReference type="NCBI Taxonomy" id="3075540"/>
    <lineage>
        <taxon>Bacteria</taxon>
        <taxon>Bacillati</taxon>
        <taxon>Actinomycetota</taxon>
        <taxon>Actinomycetes</taxon>
        <taxon>Kitasatosporales</taxon>
        <taxon>Streptomycetaceae</taxon>
        <taxon>Streptomyces</taxon>
    </lineage>
</organism>
<accession>A0ABU2JUM8</accession>
<dbReference type="PRINTS" id="PR01790">
    <property type="entry name" value="SMP30FAMILY"/>
</dbReference>
<feature type="domain" description="SMP-30/Gluconolactonase/LRE-like region" evidence="2">
    <location>
        <begin position="22"/>
        <end position="265"/>
    </location>
</feature>
<dbReference type="SUPFAM" id="SSF63829">
    <property type="entry name" value="Calcium-dependent phosphotriesterase"/>
    <property type="match status" value="1"/>
</dbReference>
<evidence type="ECO:0000259" key="2">
    <source>
        <dbReference type="Pfam" id="PF08450"/>
    </source>
</evidence>
<keyword evidence="4" id="KW-1185">Reference proteome</keyword>
<evidence type="ECO:0000256" key="1">
    <source>
        <dbReference type="ARBA" id="ARBA00008853"/>
    </source>
</evidence>
<dbReference type="PANTHER" id="PTHR10907">
    <property type="entry name" value="REGUCALCIN"/>
    <property type="match status" value="1"/>
</dbReference>
<dbReference type="Proteomes" id="UP001183410">
    <property type="component" value="Unassembled WGS sequence"/>
</dbReference>
<name>A0ABU2JUM8_9ACTN</name>
<comment type="caution">
    <text evidence="3">The sequence shown here is derived from an EMBL/GenBank/DDBJ whole genome shotgun (WGS) entry which is preliminary data.</text>
</comment>
<dbReference type="InterPro" id="IPR013658">
    <property type="entry name" value="SGL"/>
</dbReference>
<dbReference type="EMBL" id="JAVREO010000012">
    <property type="protein sequence ID" value="MDT0268696.1"/>
    <property type="molecule type" value="Genomic_DNA"/>
</dbReference>
<evidence type="ECO:0000313" key="4">
    <source>
        <dbReference type="Proteomes" id="UP001183410"/>
    </source>
</evidence>
<evidence type="ECO:0000313" key="3">
    <source>
        <dbReference type="EMBL" id="MDT0268696.1"/>
    </source>
</evidence>
<dbReference type="Gene3D" id="2.120.10.30">
    <property type="entry name" value="TolB, C-terminal domain"/>
    <property type="match status" value="1"/>
</dbReference>
<dbReference type="InterPro" id="IPR005511">
    <property type="entry name" value="SMP-30"/>
</dbReference>